<keyword evidence="5 6" id="KW-0472">Membrane</keyword>
<reference evidence="7 8" key="1">
    <citation type="journal article" date="2017" name="Nat. Commun.">
        <title>In situ click chemistry generation of cyclooxygenase-2 inhibitors.</title>
        <authorList>
            <person name="Bhardwaj A."/>
            <person name="Kaur J."/>
            <person name="Wuest M."/>
            <person name="Wuest F."/>
        </authorList>
    </citation>
    <scope>NUCLEOTIDE SEQUENCE [LARGE SCALE GENOMIC DNA]</scope>
    <source>
        <strain evidence="7">S2_018_000_R2_106</strain>
    </source>
</reference>
<feature type="transmembrane region" description="Helical" evidence="6">
    <location>
        <begin position="207"/>
        <end position="229"/>
    </location>
</feature>
<evidence type="ECO:0000313" key="8">
    <source>
        <dbReference type="Proteomes" id="UP000320948"/>
    </source>
</evidence>
<feature type="transmembrane region" description="Helical" evidence="6">
    <location>
        <begin position="169"/>
        <end position="187"/>
    </location>
</feature>
<feature type="transmembrane region" description="Helical" evidence="6">
    <location>
        <begin position="140"/>
        <end position="162"/>
    </location>
</feature>
<protein>
    <submittedName>
        <fullName evidence="7">Bax inhibitor-1/YccA family protein</fullName>
    </submittedName>
</protein>
<dbReference type="PANTHER" id="PTHR23291">
    <property type="entry name" value="BAX INHIBITOR-RELATED"/>
    <property type="match status" value="1"/>
</dbReference>
<dbReference type="GO" id="GO:0005886">
    <property type="term" value="C:plasma membrane"/>
    <property type="evidence" value="ECO:0007669"/>
    <property type="project" value="TreeGrafter"/>
</dbReference>
<evidence type="ECO:0000256" key="6">
    <source>
        <dbReference type="RuleBase" id="RU004379"/>
    </source>
</evidence>
<feature type="transmembrane region" description="Helical" evidence="6">
    <location>
        <begin position="79"/>
        <end position="101"/>
    </location>
</feature>
<name>A0A6N4RCP8_BLAVI</name>
<evidence type="ECO:0000313" key="7">
    <source>
        <dbReference type="EMBL" id="TKW60860.1"/>
    </source>
</evidence>
<evidence type="ECO:0000256" key="4">
    <source>
        <dbReference type="ARBA" id="ARBA00022989"/>
    </source>
</evidence>
<feature type="transmembrane region" description="Helical" evidence="6">
    <location>
        <begin position="23"/>
        <end position="42"/>
    </location>
</feature>
<evidence type="ECO:0000256" key="3">
    <source>
        <dbReference type="ARBA" id="ARBA00022692"/>
    </source>
</evidence>
<keyword evidence="3 6" id="KW-0812">Transmembrane</keyword>
<dbReference type="EMBL" id="VAFM01000002">
    <property type="protein sequence ID" value="TKW60860.1"/>
    <property type="molecule type" value="Genomic_DNA"/>
</dbReference>
<dbReference type="Pfam" id="PF01027">
    <property type="entry name" value="Bax1-I"/>
    <property type="match status" value="1"/>
</dbReference>
<feature type="transmembrane region" description="Helical" evidence="6">
    <location>
        <begin position="108"/>
        <end position="128"/>
    </location>
</feature>
<comment type="caution">
    <text evidence="7">The sequence shown here is derived from an EMBL/GenBank/DDBJ whole genome shotgun (WGS) entry which is preliminary data.</text>
</comment>
<comment type="subcellular location">
    <subcellularLocation>
        <location evidence="1">Membrane</location>
        <topology evidence="1">Multi-pass membrane protein</topology>
    </subcellularLocation>
</comment>
<feature type="transmembrane region" description="Helical" evidence="6">
    <location>
        <begin position="54"/>
        <end position="73"/>
    </location>
</feature>
<comment type="similarity">
    <text evidence="2 6">Belongs to the BI1 family.</text>
</comment>
<dbReference type="Proteomes" id="UP000320948">
    <property type="component" value="Unassembled WGS sequence"/>
</dbReference>
<evidence type="ECO:0000256" key="1">
    <source>
        <dbReference type="ARBA" id="ARBA00004141"/>
    </source>
</evidence>
<dbReference type="PANTHER" id="PTHR23291:SF50">
    <property type="entry name" value="PROTEIN LIFEGUARD 4"/>
    <property type="match status" value="1"/>
</dbReference>
<evidence type="ECO:0000256" key="5">
    <source>
        <dbReference type="ARBA" id="ARBA00023136"/>
    </source>
</evidence>
<accession>A0A6N4RCP8</accession>
<sequence>MASPIISRTEGRDSALSAHMSQVFNYMAGGVGVSGLVAYLAATNPAVMQIAVKGQIVWLFAILGAAFFLQSLVFRLQPAAGLAVFAGFSALMGFALSPLALVYTGSSIATAFFTASVMFAGTAAYGYFTKKSLSSWGTFLIMGVWGLVGASLIGLVLSLFGINMGPMAMVLNIIAIPLFAGLTAWEVNSIRENFAAYGRDELLRSRLAITQAISLYINFINMFTSLLHLMGDRR</sequence>
<dbReference type="AlphaFoldDB" id="A0A6N4RCP8"/>
<keyword evidence="4 6" id="KW-1133">Transmembrane helix</keyword>
<dbReference type="CDD" id="cd10432">
    <property type="entry name" value="BI-1-like_bacterial"/>
    <property type="match status" value="1"/>
</dbReference>
<organism evidence="7 8">
    <name type="scientific">Blastochloris viridis</name>
    <name type="common">Rhodopseudomonas viridis</name>
    <dbReference type="NCBI Taxonomy" id="1079"/>
    <lineage>
        <taxon>Bacteria</taxon>
        <taxon>Pseudomonadati</taxon>
        <taxon>Pseudomonadota</taxon>
        <taxon>Alphaproteobacteria</taxon>
        <taxon>Hyphomicrobiales</taxon>
        <taxon>Blastochloridaceae</taxon>
        <taxon>Blastochloris</taxon>
    </lineage>
</organism>
<gene>
    <name evidence="7" type="ORF">DI628_08210</name>
</gene>
<evidence type="ECO:0000256" key="2">
    <source>
        <dbReference type="ARBA" id="ARBA00010350"/>
    </source>
</evidence>
<proteinExistence type="inferred from homology"/>
<dbReference type="InterPro" id="IPR006214">
    <property type="entry name" value="Bax_inhibitor_1-related"/>
</dbReference>